<keyword evidence="3" id="KW-1185">Reference proteome</keyword>
<feature type="region of interest" description="Disordered" evidence="1">
    <location>
        <begin position="26"/>
        <end position="156"/>
    </location>
</feature>
<evidence type="ECO:0008006" key="4">
    <source>
        <dbReference type="Google" id="ProtNLM"/>
    </source>
</evidence>
<sequence>MPSSYYEKGEYFVSEKEVVNGTVTRDYEDSEEWSRGRRPPHNAITDFAYDRGGSTRSTLPPPSYRSPGLMRRGDTGIRDNDRWVDSRPRSRDVYQEEDPRDPWSSRFAEVVPPPRARSYSRSSNYPEPRQFEELRRSRSTDKYREPMDYPSSRDYSFTRDAPYYSVQSKDRLSDHGSRHELRQVSNEVASRPGSPGPVAGAGDIVNTAHGFTISLDVKHFQPQDIRRKYSMPSDIRLDSVVSHLTDNGYLVITGSRKGWKETQITMHTAGRPPRGSSVISNV</sequence>
<evidence type="ECO:0000313" key="3">
    <source>
        <dbReference type="Proteomes" id="UP001177023"/>
    </source>
</evidence>
<name>A0AA36G7K9_9BILA</name>
<organism evidence="2 3">
    <name type="scientific">Mesorhabditis spiculigera</name>
    <dbReference type="NCBI Taxonomy" id="96644"/>
    <lineage>
        <taxon>Eukaryota</taxon>
        <taxon>Metazoa</taxon>
        <taxon>Ecdysozoa</taxon>
        <taxon>Nematoda</taxon>
        <taxon>Chromadorea</taxon>
        <taxon>Rhabditida</taxon>
        <taxon>Rhabditina</taxon>
        <taxon>Rhabditomorpha</taxon>
        <taxon>Rhabditoidea</taxon>
        <taxon>Rhabditidae</taxon>
        <taxon>Mesorhabditinae</taxon>
        <taxon>Mesorhabditis</taxon>
    </lineage>
</organism>
<feature type="non-terminal residue" evidence="2">
    <location>
        <position position="282"/>
    </location>
</feature>
<evidence type="ECO:0000313" key="2">
    <source>
        <dbReference type="EMBL" id="CAJ0578641.1"/>
    </source>
</evidence>
<reference evidence="2" key="1">
    <citation type="submission" date="2023-06" db="EMBL/GenBank/DDBJ databases">
        <authorList>
            <person name="Delattre M."/>
        </authorList>
    </citation>
    <scope>NUCLEOTIDE SEQUENCE</scope>
    <source>
        <strain evidence="2">AF72</strain>
    </source>
</reference>
<feature type="region of interest" description="Disordered" evidence="1">
    <location>
        <begin position="168"/>
        <end position="199"/>
    </location>
</feature>
<dbReference type="CDD" id="cd06526">
    <property type="entry name" value="metazoan_ACD"/>
    <property type="match status" value="1"/>
</dbReference>
<accession>A0AA36G7K9</accession>
<dbReference type="AlphaFoldDB" id="A0AA36G7K9"/>
<feature type="compositionally biased region" description="Basic and acidic residues" evidence="1">
    <location>
        <begin position="168"/>
        <end position="182"/>
    </location>
</feature>
<dbReference type="Proteomes" id="UP001177023">
    <property type="component" value="Unassembled WGS sequence"/>
</dbReference>
<evidence type="ECO:0000256" key="1">
    <source>
        <dbReference type="SAM" id="MobiDB-lite"/>
    </source>
</evidence>
<proteinExistence type="predicted"/>
<gene>
    <name evidence="2" type="ORF">MSPICULIGERA_LOCUS16884</name>
</gene>
<feature type="compositionally biased region" description="Basic and acidic residues" evidence="1">
    <location>
        <begin position="71"/>
        <end position="94"/>
    </location>
</feature>
<dbReference type="EMBL" id="CATQJA010002654">
    <property type="protein sequence ID" value="CAJ0578641.1"/>
    <property type="molecule type" value="Genomic_DNA"/>
</dbReference>
<protein>
    <recommendedName>
        <fullName evidence="4">SHSP domain-containing protein</fullName>
    </recommendedName>
</protein>
<comment type="caution">
    <text evidence="2">The sequence shown here is derived from an EMBL/GenBank/DDBJ whole genome shotgun (WGS) entry which is preliminary data.</text>
</comment>
<feature type="compositionally biased region" description="Basic and acidic residues" evidence="1">
    <location>
        <begin position="129"/>
        <end position="147"/>
    </location>
</feature>
<feature type="compositionally biased region" description="Low complexity" evidence="1">
    <location>
        <begin position="116"/>
        <end position="126"/>
    </location>
</feature>